<keyword evidence="6" id="KW-0445">Lipid transport</keyword>
<evidence type="ECO:0000256" key="2">
    <source>
        <dbReference type="ARBA" id="ARBA00022448"/>
    </source>
</evidence>
<feature type="compositionally biased region" description="Low complexity" evidence="9">
    <location>
        <begin position="673"/>
        <end position="693"/>
    </location>
</feature>
<evidence type="ECO:0000259" key="11">
    <source>
        <dbReference type="PROSITE" id="PS51847"/>
    </source>
</evidence>
<keyword evidence="7" id="KW-0446">Lipid-binding</keyword>
<evidence type="ECO:0000256" key="9">
    <source>
        <dbReference type="SAM" id="MobiDB-lite"/>
    </source>
</evidence>
<keyword evidence="5 10" id="KW-1133">Transmembrane helix</keyword>
<feature type="transmembrane region" description="Helical" evidence="10">
    <location>
        <begin position="7"/>
        <end position="32"/>
    </location>
</feature>
<comment type="subcellular location">
    <subcellularLocation>
        <location evidence="1">Endoplasmic reticulum membrane</location>
    </subcellularLocation>
</comment>
<feature type="region of interest" description="Disordered" evidence="9">
    <location>
        <begin position="741"/>
        <end position="930"/>
    </location>
</feature>
<feature type="domain" description="SMP-LTD" evidence="11">
    <location>
        <begin position="276"/>
        <end position="469"/>
    </location>
</feature>
<keyword evidence="2" id="KW-0813">Transport</keyword>
<protein>
    <recommendedName>
        <fullName evidence="11">SMP-LTD domain-containing protein</fullName>
    </recommendedName>
</protein>
<feature type="compositionally biased region" description="Acidic residues" evidence="9">
    <location>
        <begin position="500"/>
        <end position="510"/>
    </location>
</feature>
<evidence type="ECO:0000256" key="1">
    <source>
        <dbReference type="ARBA" id="ARBA00004586"/>
    </source>
</evidence>
<feature type="region of interest" description="Disordered" evidence="9">
    <location>
        <begin position="38"/>
        <end position="59"/>
    </location>
</feature>
<dbReference type="EMBL" id="JBHFEH010000017">
    <property type="protein sequence ID" value="KAL2054097.1"/>
    <property type="molecule type" value="Genomic_DNA"/>
</dbReference>
<evidence type="ECO:0000256" key="10">
    <source>
        <dbReference type="SAM" id="Phobius"/>
    </source>
</evidence>
<comment type="caution">
    <text evidence="12">The sequence shown here is derived from an EMBL/GenBank/DDBJ whole genome shotgun (WGS) entry which is preliminary data.</text>
</comment>
<evidence type="ECO:0000256" key="8">
    <source>
        <dbReference type="ARBA" id="ARBA00023136"/>
    </source>
</evidence>
<dbReference type="InterPro" id="IPR031468">
    <property type="entry name" value="SMP_LBD"/>
</dbReference>
<keyword evidence="8 10" id="KW-0472">Membrane</keyword>
<feature type="compositionally biased region" description="Low complexity" evidence="9">
    <location>
        <begin position="869"/>
        <end position="878"/>
    </location>
</feature>
<feature type="compositionally biased region" description="Basic and acidic residues" evidence="9">
    <location>
        <begin position="880"/>
        <end position="893"/>
    </location>
</feature>
<feature type="compositionally biased region" description="Polar residues" evidence="9">
    <location>
        <begin position="698"/>
        <end position="714"/>
    </location>
</feature>
<name>A0ABR4B8A8_9LECA</name>
<feature type="compositionally biased region" description="Low complexity" evidence="9">
    <location>
        <begin position="617"/>
        <end position="630"/>
    </location>
</feature>
<sequence>MGVSIAFIATYLLGGLTFLPVVLVLVLVHAYLTFPIQPPSSQSSEPSSDDLRDANDDGRNIKSLESTAELAEKFHRRHEPDVAAGYFAVCREYVPGGINGKPPERTTPAGAVVATESPSVYQSMYRSIFDRKQGPSLDPGKGNGKTAKRARNVFFVVLRHKHLMLYEDSEQMEVKYVISLEHHDVSIYSGGDMIPEGELWIKRNAIRLARKSAVEDPTSTSKPFFLFSENCSDKEDFYFALLQNQEVKPDAPDNPPRPQQYETKHIINLVQKLHSSEEQLQTRWINGLVGRLFLALYKTPLLEDFIRKKIRKKIARVKKPAFLSGIVLQKIDMGEAAPHITNPRLKDLTIDGDCCAEADFKYSGNFRLEVAATAKIDLGARFKAREMHLVLAVVVKKLNGHALVKFKPPPSNRVWISFETMPEMELAIEPIVSSRQITYGIILRAIESRIREVMAETIVLPHWDDSPFTDTTSQQFRGGIWADQASENQLPTIHTKIPDEAPEDEAEVELDPASIPLGSARRKDERSMSIPVISDVPLLSQTSDLATNSTPTLVDTTKDGVSTGVQKSTEPPKALRSRSFASAANPLVSMDNANVDSTQQEKKRKQQKDATSAMMAISSRSRPTSPSDTIAGSASTPSTLWENSKKTDSSSSSISDHIGPVDQILTQSVVTDSPIQTSLPPTPTSLSSRSTKSAFGGETSQPQSLQADSRTSTNSEKKQSMAAIGAATAAAKNWGWGMLNRNHQRNQNNAHPDRAGTPEYPIGRGRPLPPPGQPLPFPDRLNPPATPKRKPVAPPALPQRRQDETKTRPVPPPPLPARKRQGSVPLDNVGDEDLLIVEAPPEEETSSPIDDKPEKDMESLETGHESDEVASSSGASEAVPPDKEVSIPQDDVKQHRKSYGEEESALSSWQVAQEEEARSKSIWMDTEEHS</sequence>
<evidence type="ECO:0000313" key="12">
    <source>
        <dbReference type="EMBL" id="KAL2054097.1"/>
    </source>
</evidence>
<organism evidence="12 13">
    <name type="scientific">Lepraria finkii</name>
    <dbReference type="NCBI Taxonomy" id="1340010"/>
    <lineage>
        <taxon>Eukaryota</taxon>
        <taxon>Fungi</taxon>
        <taxon>Dikarya</taxon>
        <taxon>Ascomycota</taxon>
        <taxon>Pezizomycotina</taxon>
        <taxon>Lecanoromycetes</taxon>
        <taxon>OSLEUM clade</taxon>
        <taxon>Lecanoromycetidae</taxon>
        <taxon>Lecanorales</taxon>
        <taxon>Lecanorineae</taxon>
        <taxon>Stereocaulaceae</taxon>
        <taxon>Lepraria</taxon>
    </lineage>
</organism>
<feature type="compositionally biased region" description="Basic and acidic residues" evidence="9">
    <location>
        <begin position="49"/>
        <end position="59"/>
    </location>
</feature>
<feature type="compositionally biased region" description="Basic and acidic residues" evidence="9">
    <location>
        <begin position="849"/>
        <end position="867"/>
    </location>
</feature>
<evidence type="ECO:0000313" key="13">
    <source>
        <dbReference type="Proteomes" id="UP001590951"/>
    </source>
</evidence>
<reference evidence="12 13" key="1">
    <citation type="submission" date="2024-09" db="EMBL/GenBank/DDBJ databases">
        <title>Rethinking Asexuality: The Enigmatic Case of Functional Sexual Genes in Lepraria (Stereocaulaceae).</title>
        <authorList>
            <person name="Doellman M."/>
            <person name="Sun Y."/>
            <person name="Barcenas-Pena A."/>
            <person name="Lumbsch H.T."/>
            <person name="Grewe F."/>
        </authorList>
    </citation>
    <scope>NUCLEOTIDE SEQUENCE [LARGE SCALE GENOMIC DNA]</scope>
    <source>
        <strain evidence="12 13">Grewe 0041</strain>
    </source>
</reference>
<proteinExistence type="predicted"/>
<feature type="compositionally biased region" description="Polar residues" evidence="9">
    <location>
        <begin position="543"/>
        <end position="569"/>
    </location>
</feature>
<evidence type="ECO:0000256" key="3">
    <source>
        <dbReference type="ARBA" id="ARBA00022692"/>
    </source>
</evidence>
<feature type="compositionally biased region" description="Polar residues" evidence="9">
    <location>
        <begin position="632"/>
        <end position="642"/>
    </location>
</feature>
<evidence type="ECO:0000256" key="7">
    <source>
        <dbReference type="ARBA" id="ARBA00023121"/>
    </source>
</evidence>
<keyword evidence="3 10" id="KW-0812">Transmembrane</keyword>
<feature type="region of interest" description="Disordered" evidence="9">
    <location>
        <begin position="500"/>
        <end position="528"/>
    </location>
</feature>
<feature type="region of interest" description="Disordered" evidence="9">
    <location>
        <begin position="543"/>
        <end position="726"/>
    </location>
</feature>
<feature type="compositionally biased region" description="Acidic residues" evidence="9">
    <location>
        <begin position="829"/>
        <end position="845"/>
    </location>
</feature>
<evidence type="ECO:0000256" key="5">
    <source>
        <dbReference type="ARBA" id="ARBA00022989"/>
    </source>
</evidence>
<keyword evidence="4" id="KW-0256">Endoplasmic reticulum</keyword>
<dbReference type="CDD" id="cd21675">
    <property type="entry name" value="SMP_TEX2"/>
    <property type="match status" value="1"/>
</dbReference>
<gene>
    <name evidence="12" type="ORF">ABVK25_005636</name>
</gene>
<dbReference type="PANTHER" id="PTHR13466">
    <property type="entry name" value="TEX2 PROTEIN-RELATED"/>
    <property type="match status" value="1"/>
</dbReference>
<dbReference type="Pfam" id="PF15413">
    <property type="entry name" value="PH_11"/>
    <property type="match status" value="1"/>
</dbReference>
<evidence type="ECO:0000256" key="4">
    <source>
        <dbReference type="ARBA" id="ARBA00022824"/>
    </source>
</evidence>
<dbReference type="PANTHER" id="PTHR13466:SF19">
    <property type="entry name" value="NUCLEUS-VACUOLE JUNCTION PROTEIN 2"/>
    <property type="match status" value="1"/>
</dbReference>
<feature type="compositionally biased region" description="Pro residues" evidence="9">
    <location>
        <begin position="767"/>
        <end position="777"/>
    </location>
</feature>
<dbReference type="PROSITE" id="PS51847">
    <property type="entry name" value="SMP"/>
    <property type="match status" value="1"/>
</dbReference>
<accession>A0ABR4B8A8</accession>
<evidence type="ECO:0000256" key="6">
    <source>
        <dbReference type="ARBA" id="ARBA00023055"/>
    </source>
</evidence>
<keyword evidence="13" id="KW-1185">Reference proteome</keyword>
<dbReference type="Proteomes" id="UP001590951">
    <property type="component" value="Unassembled WGS sequence"/>
</dbReference>